<feature type="region of interest" description="Disordered" evidence="2">
    <location>
        <begin position="198"/>
        <end position="225"/>
    </location>
</feature>
<feature type="coiled-coil region" evidence="1">
    <location>
        <begin position="24"/>
        <end position="62"/>
    </location>
</feature>
<keyword evidence="4" id="KW-1185">Reference proteome</keyword>
<dbReference type="AlphaFoldDB" id="A0A812CNX8"/>
<evidence type="ECO:0000256" key="2">
    <source>
        <dbReference type="SAM" id="MobiDB-lite"/>
    </source>
</evidence>
<name>A0A812CNX8_ACAPH</name>
<accession>A0A812CNX8</accession>
<evidence type="ECO:0000313" key="4">
    <source>
        <dbReference type="Proteomes" id="UP000597762"/>
    </source>
</evidence>
<organism evidence="3 4">
    <name type="scientific">Acanthosepion pharaonis</name>
    <name type="common">Pharaoh cuttlefish</name>
    <name type="synonym">Sepia pharaonis</name>
    <dbReference type="NCBI Taxonomy" id="158019"/>
    <lineage>
        <taxon>Eukaryota</taxon>
        <taxon>Metazoa</taxon>
        <taxon>Spiralia</taxon>
        <taxon>Lophotrochozoa</taxon>
        <taxon>Mollusca</taxon>
        <taxon>Cephalopoda</taxon>
        <taxon>Coleoidea</taxon>
        <taxon>Decapodiformes</taxon>
        <taxon>Sepiida</taxon>
        <taxon>Sepiina</taxon>
        <taxon>Sepiidae</taxon>
        <taxon>Acanthosepion</taxon>
    </lineage>
</organism>
<dbReference type="Proteomes" id="UP000597762">
    <property type="component" value="Unassembled WGS sequence"/>
</dbReference>
<sequence>MKSERDQRQALIREQDQAYQLSLLADRRKELKRLEEEEVRRKERLKKSEEECIQRKEEEKRAKFLESLSKKVPPEPKAKSKWPTAFIRFRAPDGAVFARVDRIGRRTCSRHVVFLCCIISIHRFHDCTLLSGGNPFYASVAPFCYAIATWYMRASQSMLDPPVVQEALKLSAADGTLGGGSELSDLAGKGLREFRNKRRRFSPRASAPSRLAVSSSPRPPKGTLESTAGAVARLFAKLLSVTSGPRRLPVTHSTSLETRTKESLTNPEGVAKARECVGVGRRGFAAKEVKWRVYFLPPPSRAQSRRRLPHRPIVLLLLHLEATNSHA</sequence>
<protein>
    <submittedName>
        <fullName evidence="3">FAF1</fullName>
    </submittedName>
</protein>
<dbReference type="EMBL" id="CAHIKZ030001668">
    <property type="protein sequence ID" value="CAE1271877.1"/>
    <property type="molecule type" value="Genomic_DNA"/>
</dbReference>
<evidence type="ECO:0000313" key="3">
    <source>
        <dbReference type="EMBL" id="CAE1271877.1"/>
    </source>
</evidence>
<feature type="compositionally biased region" description="Low complexity" evidence="2">
    <location>
        <begin position="203"/>
        <end position="216"/>
    </location>
</feature>
<gene>
    <name evidence="3" type="ORF">SPHA_37388</name>
</gene>
<proteinExistence type="predicted"/>
<keyword evidence="1" id="KW-0175">Coiled coil</keyword>
<reference evidence="3" key="1">
    <citation type="submission" date="2021-01" db="EMBL/GenBank/DDBJ databases">
        <authorList>
            <person name="Li R."/>
            <person name="Bekaert M."/>
        </authorList>
    </citation>
    <scope>NUCLEOTIDE SEQUENCE</scope>
    <source>
        <strain evidence="3">Farmed</strain>
    </source>
</reference>
<comment type="caution">
    <text evidence="3">The sequence shown here is derived from an EMBL/GenBank/DDBJ whole genome shotgun (WGS) entry which is preliminary data.</text>
</comment>
<evidence type="ECO:0000256" key="1">
    <source>
        <dbReference type="SAM" id="Coils"/>
    </source>
</evidence>